<evidence type="ECO:0000313" key="2">
    <source>
        <dbReference type="Proteomes" id="UP000032049"/>
    </source>
</evidence>
<keyword evidence="2" id="KW-1185">Reference proteome</keyword>
<proteinExistence type="predicted"/>
<dbReference type="Proteomes" id="UP000032049">
    <property type="component" value="Unassembled WGS sequence"/>
</dbReference>
<sequence>MKKVLIAAATLILLLVLAVYGLLWYRQYSSYKNRVHEHASLIFKINIDEIVKQRGLSSIKSDNRGFAVPANIFVYNITDKPAGTFFCSLPVTDTSALKEYLKKNAGS</sequence>
<dbReference type="RefSeq" id="WP_041882198.1">
    <property type="nucleotide sequence ID" value="NZ_JXRA01000048.1"/>
</dbReference>
<comment type="caution">
    <text evidence="1">The sequence shown here is derived from an EMBL/GenBank/DDBJ whole genome shotgun (WGS) entry which is preliminary data.</text>
</comment>
<dbReference type="EMBL" id="JXRA01000048">
    <property type="protein sequence ID" value="KIO77038.1"/>
    <property type="molecule type" value="Genomic_DNA"/>
</dbReference>
<dbReference type="OrthoDB" id="637901at2"/>
<reference evidence="1 2" key="1">
    <citation type="submission" date="2015-01" db="EMBL/GenBank/DDBJ databases">
        <title>Draft genome sequence of Pedobacter sp. NL19 isolated from sludge of an effluent treatment pond in an abandoned uranium mine.</title>
        <authorList>
            <person name="Santos T."/>
            <person name="Caetano T."/>
            <person name="Covas C."/>
            <person name="Cruz A."/>
            <person name="Mendo S."/>
        </authorList>
    </citation>
    <scope>NUCLEOTIDE SEQUENCE [LARGE SCALE GENOMIC DNA]</scope>
    <source>
        <strain evidence="1 2">NL19</strain>
    </source>
</reference>
<name>A0A0D0F5Y3_9SPHI</name>
<dbReference type="STRING" id="1503925.TH53_11775"/>
<dbReference type="AlphaFoldDB" id="A0A0D0F5Y3"/>
<protein>
    <submittedName>
        <fullName evidence="1">Uncharacterized protein</fullName>
    </submittedName>
</protein>
<gene>
    <name evidence="1" type="ORF">TH53_11775</name>
</gene>
<accession>A0A0D0F5Y3</accession>
<organism evidence="1 2">
    <name type="scientific">Pedobacter lusitanus</name>
    <dbReference type="NCBI Taxonomy" id="1503925"/>
    <lineage>
        <taxon>Bacteria</taxon>
        <taxon>Pseudomonadati</taxon>
        <taxon>Bacteroidota</taxon>
        <taxon>Sphingobacteriia</taxon>
        <taxon>Sphingobacteriales</taxon>
        <taxon>Sphingobacteriaceae</taxon>
        <taxon>Pedobacter</taxon>
    </lineage>
</organism>
<evidence type="ECO:0000313" key="1">
    <source>
        <dbReference type="EMBL" id="KIO77038.1"/>
    </source>
</evidence>